<evidence type="ECO:0000313" key="3">
    <source>
        <dbReference type="Proteomes" id="UP001489509"/>
    </source>
</evidence>
<accession>A0ABV1E377</accession>
<comment type="caution">
    <text evidence="2">The sequence shown here is derived from an EMBL/GenBank/DDBJ whole genome shotgun (WGS) entry which is preliminary data.</text>
</comment>
<dbReference type="Proteomes" id="UP001489509">
    <property type="component" value="Unassembled WGS sequence"/>
</dbReference>
<dbReference type="RefSeq" id="WP_349221073.1">
    <property type="nucleotide sequence ID" value="NZ_JBBMFD010000042.1"/>
</dbReference>
<evidence type="ECO:0000256" key="1">
    <source>
        <dbReference type="SAM" id="Phobius"/>
    </source>
</evidence>
<feature type="transmembrane region" description="Helical" evidence="1">
    <location>
        <begin position="63"/>
        <end position="82"/>
    </location>
</feature>
<name>A0ABV1E377_9FIRM</name>
<keyword evidence="1" id="KW-0472">Membrane</keyword>
<reference evidence="2 3" key="1">
    <citation type="submission" date="2024-03" db="EMBL/GenBank/DDBJ databases">
        <title>Human intestinal bacterial collection.</title>
        <authorList>
            <person name="Pauvert C."/>
            <person name="Hitch T.C.A."/>
            <person name="Clavel T."/>
        </authorList>
    </citation>
    <scope>NUCLEOTIDE SEQUENCE [LARGE SCALE GENOMIC DNA]</scope>
    <source>
        <strain evidence="2 3">CLA-JM-H44</strain>
    </source>
</reference>
<organism evidence="2 3">
    <name type="scientific">Solibaculum intestinale</name>
    <dbReference type="NCBI Taxonomy" id="3133165"/>
    <lineage>
        <taxon>Bacteria</taxon>
        <taxon>Bacillati</taxon>
        <taxon>Bacillota</taxon>
        <taxon>Clostridia</taxon>
        <taxon>Eubacteriales</taxon>
        <taxon>Oscillospiraceae</taxon>
        <taxon>Solibaculum</taxon>
    </lineage>
</organism>
<sequence length="177" mass="20645">MTKKGSKRWRTAWRWTGIEFFFAGLMSLGAAAAFWMDFRDFYGYDPYRTVHQVFLYPREWVDVFLYGGLALLFAGCVAFGLMQRFPVQKRESLRSCYVPPQTERPQISLDENAPATSSTRLLLEQFFENAGFDGEKEPLDAITEVVCVHCRKEYDWDYPKCPHCGAVNDVLLRKRRE</sequence>
<keyword evidence="3" id="KW-1185">Reference proteome</keyword>
<dbReference type="EMBL" id="JBBMFD010000042">
    <property type="protein sequence ID" value="MEQ2441766.1"/>
    <property type="molecule type" value="Genomic_DNA"/>
</dbReference>
<gene>
    <name evidence="2" type="ORF">WMO26_13085</name>
</gene>
<evidence type="ECO:0000313" key="2">
    <source>
        <dbReference type="EMBL" id="MEQ2441766.1"/>
    </source>
</evidence>
<keyword evidence="1" id="KW-1133">Transmembrane helix</keyword>
<feature type="transmembrane region" description="Helical" evidence="1">
    <location>
        <begin position="12"/>
        <end position="36"/>
    </location>
</feature>
<evidence type="ECO:0008006" key="4">
    <source>
        <dbReference type="Google" id="ProtNLM"/>
    </source>
</evidence>
<protein>
    <recommendedName>
        <fullName evidence="4">Zinc ribbon domain-containing protein</fullName>
    </recommendedName>
</protein>
<proteinExistence type="predicted"/>
<keyword evidence="1" id="KW-0812">Transmembrane</keyword>